<keyword evidence="2" id="KW-1185">Reference proteome</keyword>
<evidence type="ECO:0000313" key="2">
    <source>
        <dbReference type="Proteomes" id="UP000269945"/>
    </source>
</evidence>
<accession>A0A9X9LMF0</accession>
<comment type="caution">
    <text evidence="1">The sequence shown here is derived from an EMBL/GenBank/DDBJ whole genome shotgun (WGS) entry which is preliminary data.</text>
</comment>
<name>A0A9X9LMF0_GULGU</name>
<organism evidence="1 2">
    <name type="scientific">Gulo gulo</name>
    <name type="common">Wolverine</name>
    <name type="synonym">Gluton</name>
    <dbReference type="NCBI Taxonomy" id="48420"/>
    <lineage>
        <taxon>Eukaryota</taxon>
        <taxon>Metazoa</taxon>
        <taxon>Chordata</taxon>
        <taxon>Craniata</taxon>
        <taxon>Vertebrata</taxon>
        <taxon>Euteleostomi</taxon>
        <taxon>Mammalia</taxon>
        <taxon>Eutheria</taxon>
        <taxon>Laurasiatheria</taxon>
        <taxon>Carnivora</taxon>
        <taxon>Caniformia</taxon>
        <taxon>Musteloidea</taxon>
        <taxon>Mustelidae</taxon>
        <taxon>Guloninae</taxon>
        <taxon>Gulo</taxon>
    </lineage>
</organism>
<protein>
    <submittedName>
        <fullName evidence="1">Uncharacterized protein</fullName>
    </submittedName>
</protein>
<dbReference type="Proteomes" id="UP000269945">
    <property type="component" value="Unassembled WGS sequence"/>
</dbReference>
<evidence type="ECO:0000313" key="1">
    <source>
        <dbReference type="EMBL" id="VCW76922.1"/>
    </source>
</evidence>
<sequence length="47" mass="5270">AVLLGSAFNIRLRRQKRARSSRCLLEPACGHPQTLVRRREIGLGEAL</sequence>
<reference evidence="1 2" key="1">
    <citation type="submission" date="2018-10" db="EMBL/GenBank/DDBJ databases">
        <authorList>
            <person name="Ekblom R."/>
            <person name="Jareborg N."/>
        </authorList>
    </citation>
    <scope>NUCLEOTIDE SEQUENCE [LARGE SCALE GENOMIC DNA]</scope>
    <source>
        <tissue evidence="1">Muscle</tissue>
    </source>
</reference>
<dbReference type="EMBL" id="CYRY02008088">
    <property type="protein sequence ID" value="VCW76922.1"/>
    <property type="molecule type" value="Genomic_DNA"/>
</dbReference>
<proteinExistence type="predicted"/>
<feature type="non-terminal residue" evidence="1">
    <location>
        <position position="1"/>
    </location>
</feature>
<gene>
    <name evidence="1" type="ORF">BN2614_LOCUS1</name>
</gene>
<dbReference type="AlphaFoldDB" id="A0A9X9LMF0"/>